<gene>
    <name evidence="2" type="ORF">LCGC14_1594760</name>
</gene>
<dbReference type="AlphaFoldDB" id="A0A0F9IZ92"/>
<sequence>MDPATLTAPDASPVHPLADLGFVAPDPNEGAALLRQIGSLPGAAEAQREAELIAAAQFAQSQGVMTSVQPNPAAAPGSAAPGTPDTAAQFNRTFAEQALADQQAANSVVAAQGVAPGAVTPEGVTITQDDYDFLVGIISDQGAALQGYIGGQVAVPGPPAVGNAPMVAPGAAPAPRPDMAAPAVAPIAVPTVAETDISEAEFEKMTTDRSAMSKYLHNRDMKMAATVTEHLSGTILPHIYSHMRGQMDEQATINTFLQSNPDLADHPDALTAAVAEARLALPYAKADRLMYYAGQKLRGAMRANDNINTSLHDLRGPGMGRRAPVINNAMPVRRGPGNTPVMNPFTVMKTEMLAHNAGNDGDILKNLGIR</sequence>
<reference evidence="2" key="1">
    <citation type="journal article" date="2015" name="Nature">
        <title>Complex archaea that bridge the gap between prokaryotes and eukaryotes.</title>
        <authorList>
            <person name="Spang A."/>
            <person name="Saw J.H."/>
            <person name="Jorgensen S.L."/>
            <person name="Zaremba-Niedzwiedzka K."/>
            <person name="Martijn J."/>
            <person name="Lind A.E."/>
            <person name="van Eijk R."/>
            <person name="Schleper C."/>
            <person name="Guy L."/>
            <person name="Ettema T.J."/>
        </authorList>
    </citation>
    <scope>NUCLEOTIDE SEQUENCE</scope>
</reference>
<protein>
    <submittedName>
        <fullName evidence="2">Uncharacterized protein</fullName>
    </submittedName>
</protein>
<evidence type="ECO:0000313" key="2">
    <source>
        <dbReference type="EMBL" id="KKM25459.1"/>
    </source>
</evidence>
<dbReference type="EMBL" id="LAZR01012714">
    <property type="protein sequence ID" value="KKM25459.1"/>
    <property type="molecule type" value="Genomic_DNA"/>
</dbReference>
<organism evidence="2">
    <name type="scientific">marine sediment metagenome</name>
    <dbReference type="NCBI Taxonomy" id="412755"/>
    <lineage>
        <taxon>unclassified sequences</taxon>
        <taxon>metagenomes</taxon>
        <taxon>ecological metagenomes</taxon>
    </lineage>
</organism>
<comment type="caution">
    <text evidence="2">The sequence shown here is derived from an EMBL/GenBank/DDBJ whole genome shotgun (WGS) entry which is preliminary data.</text>
</comment>
<accession>A0A0F9IZ92</accession>
<feature type="region of interest" description="Disordered" evidence="1">
    <location>
        <begin position="67"/>
        <end position="86"/>
    </location>
</feature>
<feature type="compositionally biased region" description="Low complexity" evidence="1">
    <location>
        <begin position="70"/>
        <end position="86"/>
    </location>
</feature>
<proteinExistence type="predicted"/>
<evidence type="ECO:0000256" key="1">
    <source>
        <dbReference type="SAM" id="MobiDB-lite"/>
    </source>
</evidence>
<name>A0A0F9IZ92_9ZZZZ</name>